<dbReference type="Pfam" id="PF00672">
    <property type="entry name" value="HAMP"/>
    <property type="match status" value="1"/>
</dbReference>
<evidence type="ECO:0000256" key="9">
    <source>
        <dbReference type="ARBA" id="ARBA00022840"/>
    </source>
</evidence>
<keyword evidence="10" id="KW-0472">Membrane</keyword>
<dbReference type="RefSeq" id="WP_127729293.1">
    <property type="nucleotide sequence ID" value="NZ_SACP01000010.1"/>
</dbReference>
<dbReference type="CDD" id="cd00082">
    <property type="entry name" value="HisKA"/>
    <property type="match status" value="1"/>
</dbReference>
<name>A0A3S3U8N2_9HYPH</name>
<dbReference type="CDD" id="cd06225">
    <property type="entry name" value="HAMP"/>
    <property type="match status" value="1"/>
</dbReference>
<dbReference type="CDD" id="cd00075">
    <property type="entry name" value="HATPase"/>
    <property type="match status" value="1"/>
</dbReference>
<keyword evidence="7" id="KW-0547">Nucleotide-binding</keyword>
<sequence>MRLARRTLFWKIYLTLLASLFGVAFAMGSLWWALGESPRQRWETLQARLAPQIEALGRAPEGAEAEGEVQRIGDALGADLALYDESGGLIAARGRRAVLLGRDRPGPSMHWVMRVSLAQGRTLLASFPPPRRNRIAAIAVLALLVAAGIGLAAFPVTARLTRQLERLRAGVARWGDGDLGARMDERGNDEVAAVARTFNLAAARVDGLLASQRTLLANASHELRSPLARLRLAIDLWDGDPSGPARREILRNLAELDALVEEILLSSRLDHARTAPRSGLDRTGSVDLLGLAAEEAARGGAEIEGEAVSVTGDEVLLRRLLRNLIENGATHGRPPVRVAVAPEGGAAVVVVSDAGPGIAPAERERVFEPFYRPRGRDEAAGGWGLGLALVRQIAERHGGSAACEAAAGGGSRFVVRLPREA</sequence>
<protein>
    <recommendedName>
        <fullName evidence="3">histidine kinase</fullName>
        <ecNumber evidence="3">2.7.13.3</ecNumber>
    </recommendedName>
</protein>
<dbReference type="InterPro" id="IPR036890">
    <property type="entry name" value="HATPase_C_sf"/>
</dbReference>
<dbReference type="GO" id="GO:0005886">
    <property type="term" value="C:plasma membrane"/>
    <property type="evidence" value="ECO:0007669"/>
    <property type="project" value="UniProtKB-SubCell"/>
</dbReference>
<feature type="domain" description="HAMP" evidence="12">
    <location>
        <begin position="158"/>
        <end position="210"/>
    </location>
</feature>
<feature type="transmembrane region" description="Helical" evidence="10">
    <location>
        <begin position="135"/>
        <end position="158"/>
    </location>
</feature>
<evidence type="ECO:0000313" key="14">
    <source>
        <dbReference type="Proteomes" id="UP000286997"/>
    </source>
</evidence>
<organism evidence="13 14">
    <name type="scientific">Methylobacterium oryzihabitans</name>
    <dbReference type="NCBI Taxonomy" id="2499852"/>
    <lineage>
        <taxon>Bacteria</taxon>
        <taxon>Pseudomonadati</taxon>
        <taxon>Pseudomonadota</taxon>
        <taxon>Alphaproteobacteria</taxon>
        <taxon>Hyphomicrobiales</taxon>
        <taxon>Methylobacteriaceae</taxon>
        <taxon>Methylobacterium</taxon>
    </lineage>
</organism>
<comment type="caution">
    <text evidence="13">The sequence shown here is derived from an EMBL/GenBank/DDBJ whole genome shotgun (WGS) entry which is preliminary data.</text>
</comment>
<dbReference type="InterPro" id="IPR003660">
    <property type="entry name" value="HAMP_dom"/>
</dbReference>
<keyword evidence="5" id="KW-0597">Phosphoprotein</keyword>
<evidence type="ECO:0000256" key="10">
    <source>
        <dbReference type="SAM" id="Phobius"/>
    </source>
</evidence>
<dbReference type="InterPro" id="IPR003594">
    <property type="entry name" value="HATPase_dom"/>
</dbReference>
<comment type="catalytic activity">
    <reaction evidence="1">
        <text>ATP + protein L-histidine = ADP + protein N-phospho-L-histidine.</text>
        <dbReference type="EC" id="2.7.13.3"/>
    </reaction>
</comment>
<feature type="transmembrane region" description="Helical" evidence="10">
    <location>
        <begin position="12"/>
        <end position="34"/>
    </location>
</feature>
<dbReference type="GO" id="GO:0005524">
    <property type="term" value="F:ATP binding"/>
    <property type="evidence" value="ECO:0007669"/>
    <property type="project" value="UniProtKB-KW"/>
</dbReference>
<dbReference type="PANTHER" id="PTHR44936">
    <property type="entry name" value="SENSOR PROTEIN CREC"/>
    <property type="match status" value="1"/>
</dbReference>
<dbReference type="PROSITE" id="PS50109">
    <property type="entry name" value="HIS_KIN"/>
    <property type="match status" value="1"/>
</dbReference>
<keyword evidence="9" id="KW-0067">ATP-binding</keyword>
<keyword evidence="14" id="KW-1185">Reference proteome</keyword>
<dbReference type="InterPro" id="IPR004358">
    <property type="entry name" value="Sig_transdc_His_kin-like_C"/>
</dbReference>
<dbReference type="OrthoDB" id="9809329at2"/>
<dbReference type="GO" id="GO:0000155">
    <property type="term" value="F:phosphorelay sensor kinase activity"/>
    <property type="evidence" value="ECO:0007669"/>
    <property type="project" value="InterPro"/>
</dbReference>
<gene>
    <name evidence="13" type="ORF">EOE48_12150</name>
</gene>
<dbReference type="Pfam" id="PF00512">
    <property type="entry name" value="HisKA"/>
    <property type="match status" value="1"/>
</dbReference>
<dbReference type="InterPro" id="IPR050980">
    <property type="entry name" value="2C_sensor_his_kinase"/>
</dbReference>
<proteinExistence type="predicted"/>
<dbReference type="SMART" id="SM00304">
    <property type="entry name" value="HAMP"/>
    <property type="match status" value="1"/>
</dbReference>
<keyword evidence="6" id="KW-0808">Transferase</keyword>
<dbReference type="Pfam" id="PF02518">
    <property type="entry name" value="HATPase_c"/>
    <property type="match status" value="1"/>
</dbReference>
<dbReference type="InterPro" id="IPR003661">
    <property type="entry name" value="HisK_dim/P_dom"/>
</dbReference>
<dbReference type="EC" id="2.7.13.3" evidence="3"/>
<evidence type="ECO:0000256" key="8">
    <source>
        <dbReference type="ARBA" id="ARBA00022777"/>
    </source>
</evidence>
<dbReference type="Gene3D" id="6.10.340.10">
    <property type="match status" value="1"/>
</dbReference>
<evidence type="ECO:0000256" key="1">
    <source>
        <dbReference type="ARBA" id="ARBA00000085"/>
    </source>
</evidence>
<evidence type="ECO:0000259" key="12">
    <source>
        <dbReference type="PROSITE" id="PS50885"/>
    </source>
</evidence>
<evidence type="ECO:0000256" key="5">
    <source>
        <dbReference type="ARBA" id="ARBA00022553"/>
    </source>
</evidence>
<dbReference type="SMART" id="SM00387">
    <property type="entry name" value="HATPase_c"/>
    <property type="match status" value="1"/>
</dbReference>
<dbReference type="SUPFAM" id="SSF47384">
    <property type="entry name" value="Homodimeric domain of signal transducing histidine kinase"/>
    <property type="match status" value="1"/>
</dbReference>
<evidence type="ECO:0000259" key="11">
    <source>
        <dbReference type="PROSITE" id="PS50109"/>
    </source>
</evidence>
<dbReference type="SUPFAM" id="SSF55874">
    <property type="entry name" value="ATPase domain of HSP90 chaperone/DNA topoisomerase II/histidine kinase"/>
    <property type="match status" value="1"/>
</dbReference>
<dbReference type="PANTHER" id="PTHR44936:SF10">
    <property type="entry name" value="SENSOR PROTEIN RSTB"/>
    <property type="match status" value="1"/>
</dbReference>
<keyword evidence="4" id="KW-1003">Cell membrane</keyword>
<evidence type="ECO:0000256" key="6">
    <source>
        <dbReference type="ARBA" id="ARBA00022679"/>
    </source>
</evidence>
<evidence type="ECO:0000256" key="4">
    <source>
        <dbReference type="ARBA" id="ARBA00022475"/>
    </source>
</evidence>
<dbReference type="PRINTS" id="PR00344">
    <property type="entry name" value="BCTRLSENSOR"/>
</dbReference>
<evidence type="ECO:0000256" key="7">
    <source>
        <dbReference type="ARBA" id="ARBA00022741"/>
    </source>
</evidence>
<keyword evidence="10" id="KW-1133">Transmembrane helix</keyword>
<dbReference type="InterPro" id="IPR036097">
    <property type="entry name" value="HisK_dim/P_sf"/>
</dbReference>
<dbReference type="EMBL" id="SACP01000010">
    <property type="protein sequence ID" value="RVU18134.1"/>
    <property type="molecule type" value="Genomic_DNA"/>
</dbReference>
<reference evidence="13 14" key="1">
    <citation type="submission" date="2019-01" db="EMBL/GenBank/DDBJ databases">
        <authorList>
            <person name="Chen W.-M."/>
        </authorList>
    </citation>
    <scope>NUCLEOTIDE SEQUENCE [LARGE SCALE GENOMIC DNA]</scope>
    <source>
        <strain evidence="13 14">TER-1</strain>
    </source>
</reference>
<dbReference type="AlphaFoldDB" id="A0A3S3U8N2"/>
<keyword evidence="8" id="KW-0418">Kinase</keyword>
<dbReference type="PROSITE" id="PS50885">
    <property type="entry name" value="HAMP"/>
    <property type="match status" value="1"/>
</dbReference>
<evidence type="ECO:0000256" key="3">
    <source>
        <dbReference type="ARBA" id="ARBA00012438"/>
    </source>
</evidence>
<evidence type="ECO:0000256" key="2">
    <source>
        <dbReference type="ARBA" id="ARBA00004651"/>
    </source>
</evidence>
<accession>A0A3S3U8N2</accession>
<comment type="subcellular location">
    <subcellularLocation>
        <location evidence="2">Cell membrane</location>
        <topology evidence="2">Multi-pass membrane protein</topology>
    </subcellularLocation>
</comment>
<dbReference type="Gene3D" id="3.30.565.10">
    <property type="entry name" value="Histidine kinase-like ATPase, C-terminal domain"/>
    <property type="match status" value="1"/>
</dbReference>
<dbReference type="InterPro" id="IPR005467">
    <property type="entry name" value="His_kinase_dom"/>
</dbReference>
<evidence type="ECO:0000313" key="13">
    <source>
        <dbReference type="EMBL" id="RVU18134.1"/>
    </source>
</evidence>
<dbReference type="Proteomes" id="UP000286997">
    <property type="component" value="Unassembled WGS sequence"/>
</dbReference>
<keyword evidence="10" id="KW-0812">Transmembrane</keyword>
<dbReference type="Gene3D" id="1.10.287.130">
    <property type="match status" value="1"/>
</dbReference>
<feature type="domain" description="Histidine kinase" evidence="11">
    <location>
        <begin position="218"/>
        <end position="421"/>
    </location>
</feature>
<dbReference type="SMART" id="SM00388">
    <property type="entry name" value="HisKA"/>
    <property type="match status" value="1"/>
</dbReference>